<dbReference type="Proteomes" id="UP000260640">
    <property type="component" value="Unassembled WGS sequence"/>
</dbReference>
<dbReference type="SUPFAM" id="SSF49464">
    <property type="entry name" value="Carboxypeptidase regulatory domain-like"/>
    <property type="match status" value="1"/>
</dbReference>
<sequence>MKTFANLKNIRIWLIMLFVFLGMDAMAQNITGTVKDHLGEPVIGASVLEKGTGNGTITDFDGKFTLNSYLIDGFT</sequence>
<dbReference type="EMBL" id="QSPP01000021">
    <property type="protein sequence ID" value="RGJ88149.1"/>
    <property type="molecule type" value="Genomic_DNA"/>
</dbReference>
<proteinExistence type="predicted"/>
<evidence type="ECO:0008006" key="3">
    <source>
        <dbReference type="Google" id="ProtNLM"/>
    </source>
</evidence>
<comment type="caution">
    <text evidence="1">The sequence shown here is derived from an EMBL/GenBank/DDBJ whole genome shotgun (WGS) entry which is preliminary data.</text>
</comment>
<protein>
    <recommendedName>
        <fullName evidence="3">TonB-dependent receptor</fullName>
    </recommendedName>
</protein>
<name>A0A3E4JN82_PHOVU</name>
<evidence type="ECO:0000313" key="2">
    <source>
        <dbReference type="Proteomes" id="UP000260640"/>
    </source>
</evidence>
<gene>
    <name evidence="1" type="ORF">DXD46_09180</name>
</gene>
<accession>A0A3E4JN82</accession>
<dbReference type="AlphaFoldDB" id="A0A3E4JN82"/>
<dbReference type="Pfam" id="PF13715">
    <property type="entry name" value="CarbopepD_reg_2"/>
    <property type="match status" value="1"/>
</dbReference>
<organism evidence="1 2">
    <name type="scientific">Phocaeicola vulgatus</name>
    <name type="common">Bacteroides vulgatus</name>
    <dbReference type="NCBI Taxonomy" id="821"/>
    <lineage>
        <taxon>Bacteria</taxon>
        <taxon>Pseudomonadati</taxon>
        <taxon>Bacteroidota</taxon>
        <taxon>Bacteroidia</taxon>
        <taxon>Bacteroidales</taxon>
        <taxon>Bacteroidaceae</taxon>
        <taxon>Phocaeicola</taxon>
    </lineage>
</organism>
<evidence type="ECO:0000313" key="1">
    <source>
        <dbReference type="EMBL" id="RGJ88149.1"/>
    </source>
</evidence>
<dbReference type="InterPro" id="IPR008969">
    <property type="entry name" value="CarboxyPept-like_regulatory"/>
</dbReference>
<reference evidence="1 2" key="1">
    <citation type="submission" date="2018-08" db="EMBL/GenBank/DDBJ databases">
        <title>A genome reference for cultivated species of the human gut microbiota.</title>
        <authorList>
            <person name="Zou Y."/>
            <person name="Xue W."/>
            <person name="Luo G."/>
        </authorList>
    </citation>
    <scope>NUCLEOTIDE SEQUENCE [LARGE SCALE GENOMIC DNA]</scope>
    <source>
        <strain evidence="1 2">TM05-16</strain>
    </source>
</reference>